<protein>
    <submittedName>
        <fullName evidence="3">Uncharacterized protein</fullName>
    </submittedName>
</protein>
<evidence type="ECO:0000313" key="3">
    <source>
        <dbReference type="EMBL" id="RIA98024.1"/>
    </source>
</evidence>
<feature type="region of interest" description="Disordered" evidence="1">
    <location>
        <begin position="532"/>
        <end position="562"/>
    </location>
</feature>
<evidence type="ECO:0000256" key="1">
    <source>
        <dbReference type="SAM" id="MobiDB-lite"/>
    </source>
</evidence>
<dbReference type="OrthoDB" id="2437814at2759"/>
<keyword evidence="2" id="KW-0812">Transmembrane</keyword>
<keyword evidence="4" id="KW-1185">Reference proteome</keyword>
<dbReference type="EMBL" id="QKYT01000022">
    <property type="protein sequence ID" value="RIA98024.1"/>
    <property type="molecule type" value="Genomic_DNA"/>
</dbReference>
<sequence>MMSSNAVKLNINTLETIENEFNIDDINEINTNRTVFEQETFEINETDIGFDENSESDSEFDSFEREDEEILDNNDESDIIIEQKISNNLMSCILIDKIDGKIQRFACNGQHTCPALGECNLICKPALENIKYSRYICSEYYELEGGHFYVKPEKGKLLETLLTCLNQIPIYPDEKELEDDDFEKLGKLTNKTYLQSPTNITEYIDAFPKFLKIFFEKMILQLESKKIIQSNQYKILHNKPLKKSDPQKINKTISFLLSVIVGYAFPYFDLWLPTILSSLCRRPKLISFLHTLLTKCSIIGHTSHHERQLEKTRMKDIDPHKMSTLPILTNETHEPIRELNVNTQLFGMISGMHTMQAKIDQTFEKFDFNPTGSPNDDNEIFHATQMYKEEFLLNDDKYLDICADEAIFRRLIKSRTQWEKIRPILGGWHTSKDMLGVLLTIFSSYGIFHLATAIGVHFLDKLQAVVDYRSTRRVLELIWLEEKLQYCASINLARKGHYPAFDETLEMHATQEERERIDTLLNEFLDPYNYDRNDQNSSASQSNKNSQQSSILNDKNPASKRQRIIMTDEEKEILSPLLLKDTMPTETEINNVLKNLPAEWDSQRVKHYYNNNKMFKKRNKFYKYK</sequence>
<organism evidence="3 4">
    <name type="scientific">Glomus cerebriforme</name>
    <dbReference type="NCBI Taxonomy" id="658196"/>
    <lineage>
        <taxon>Eukaryota</taxon>
        <taxon>Fungi</taxon>
        <taxon>Fungi incertae sedis</taxon>
        <taxon>Mucoromycota</taxon>
        <taxon>Glomeromycotina</taxon>
        <taxon>Glomeromycetes</taxon>
        <taxon>Glomerales</taxon>
        <taxon>Glomeraceae</taxon>
        <taxon>Glomus</taxon>
    </lineage>
</organism>
<keyword evidence="2" id="KW-1133">Transmembrane helix</keyword>
<dbReference type="AlphaFoldDB" id="A0A397TT12"/>
<proteinExistence type="predicted"/>
<accession>A0A397TT12</accession>
<name>A0A397TT12_9GLOM</name>
<gene>
    <name evidence="3" type="ORF">C1645_813414</name>
</gene>
<comment type="caution">
    <text evidence="3">The sequence shown here is derived from an EMBL/GenBank/DDBJ whole genome shotgun (WGS) entry which is preliminary data.</text>
</comment>
<feature type="transmembrane region" description="Helical" evidence="2">
    <location>
        <begin position="435"/>
        <end position="459"/>
    </location>
</feature>
<reference evidence="3 4" key="1">
    <citation type="submission" date="2018-06" db="EMBL/GenBank/DDBJ databases">
        <title>Comparative genomics reveals the genomic features of Rhizophagus irregularis, R. cerebriforme, R. diaphanum and Gigaspora rosea, and their symbiotic lifestyle signature.</title>
        <authorList>
            <person name="Morin E."/>
            <person name="San Clemente H."/>
            <person name="Chen E.C.H."/>
            <person name="De La Providencia I."/>
            <person name="Hainaut M."/>
            <person name="Kuo A."/>
            <person name="Kohler A."/>
            <person name="Murat C."/>
            <person name="Tang N."/>
            <person name="Roy S."/>
            <person name="Loubradou J."/>
            <person name="Henrissat B."/>
            <person name="Grigoriev I.V."/>
            <person name="Corradi N."/>
            <person name="Roux C."/>
            <person name="Martin F.M."/>
        </authorList>
    </citation>
    <scope>NUCLEOTIDE SEQUENCE [LARGE SCALE GENOMIC DNA]</scope>
    <source>
        <strain evidence="3 4">DAOM 227022</strain>
    </source>
</reference>
<evidence type="ECO:0000313" key="4">
    <source>
        <dbReference type="Proteomes" id="UP000265703"/>
    </source>
</evidence>
<evidence type="ECO:0000256" key="2">
    <source>
        <dbReference type="SAM" id="Phobius"/>
    </source>
</evidence>
<dbReference type="Proteomes" id="UP000265703">
    <property type="component" value="Unassembled WGS sequence"/>
</dbReference>
<feature type="transmembrane region" description="Helical" evidence="2">
    <location>
        <begin position="253"/>
        <end position="272"/>
    </location>
</feature>
<keyword evidence="2" id="KW-0472">Membrane</keyword>
<feature type="compositionally biased region" description="Low complexity" evidence="1">
    <location>
        <begin position="535"/>
        <end position="550"/>
    </location>
</feature>